<dbReference type="InterPro" id="IPR036849">
    <property type="entry name" value="Enolase-like_C_sf"/>
</dbReference>
<evidence type="ECO:0000313" key="9">
    <source>
        <dbReference type="Proteomes" id="UP000500882"/>
    </source>
</evidence>
<keyword evidence="3" id="KW-0460">Magnesium</keyword>
<dbReference type="Pfam" id="PF13378">
    <property type="entry name" value="MR_MLE_C"/>
    <property type="match status" value="1"/>
</dbReference>
<dbReference type="Gene3D" id="3.30.390.10">
    <property type="entry name" value="Enolase-like, N-terminal domain"/>
    <property type="match status" value="1"/>
</dbReference>
<dbReference type="InterPro" id="IPR029065">
    <property type="entry name" value="Enolase_C-like"/>
</dbReference>
<feature type="domain" description="Mandelate racemase/muconate lactonizing enzyme C-terminal" evidence="5">
    <location>
        <begin position="178"/>
        <end position="278"/>
    </location>
</feature>
<dbReference type="GO" id="GO:0016854">
    <property type="term" value="F:racemase and epimerase activity"/>
    <property type="evidence" value="ECO:0007669"/>
    <property type="project" value="UniProtKB-ARBA"/>
</dbReference>
<proteinExistence type="predicted"/>
<dbReference type="SUPFAM" id="SSF51604">
    <property type="entry name" value="Enolase C-terminal domain-like"/>
    <property type="match status" value="1"/>
</dbReference>
<evidence type="ECO:0000313" key="7">
    <source>
        <dbReference type="EMBL" id="KAB4473730.1"/>
    </source>
</evidence>
<evidence type="ECO:0000256" key="2">
    <source>
        <dbReference type="ARBA" id="ARBA00022723"/>
    </source>
</evidence>
<evidence type="ECO:0000313" key="8">
    <source>
        <dbReference type="Proteomes" id="UP000488521"/>
    </source>
</evidence>
<name>A0A679HN04_BACT4</name>
<dbReference type="EMBL" id="WCRS01000007">
    <property type="protein sequence ID" value="KAB4473730.1"/>
    <property type="molecule type" value="Genomic_DNA"/>
</dbReference>
<evidence type="ECO:0000259" key="5">
    <source>
        <dbReference type="SMART" id="SM00922"/>
    </source>
</evidence>
<accession>A0A679HN04</accession>
<comment type="cofactor">
    <cofactor evidence="1">
        <name>Mg(2+)</name>
        <dbReference type="ChEBI" id="CHEBI:18420"/>
    </cofactor>
</comment>
<evidence type="ECO:0000313" key="6">
    <source>
        <dbReference type="EMBL" id="BCA52423.1"/>
    </source>
</evidence>
<dbReference type="SUPFAM" id="SSF54826">
    <property type="entry name" value="Enolase N-terminal domain-like"/>
    <property type="match status" value="1"/>
</dbReference>
<evidence type="ECO:0000256" key="4">
    <source>
        <dbReference type="SAM" id="SignalP"/>
    </source>
</evidence>
<dbReference type="PANTHER" id="PTHR13794">
    <property type="entry name" value="ENOLASE SUPERFAMILY, MANDELATE RACEMASE"/>
    <property type="match status" value="1"/>
</dbReference>
<dbReference type="InterPro" id="IPR029017">
    <property type="entry name" value="Enolase-like_N"/>
</dbReference>
<dbReference type="AlphaFoldDB" id="A0A679HN04"/>
<dbReference type="SMART" id="SM00922">
    <property type="entry name" value="MR_MLE"/>
    <property type="match status" value="1"/>
</dbReference>
<keyword evidence="2" id="KW-0479">Metal-binding</keyword>
<dbReference type="EMBL" id="AP022660">
    <property type="protein sequence ID" value="BCA52423.1"/>
    <property type="molecule type" value="Genomic_DNA"/>
</dbReference>
<dbReference type="PANTHER" id="PTHR13794:SF58">
    <property type="entry name" value="MITOCHONDRIAL ENOLASE SUPERFAMILY MEMBER 1"/>
    <property type="match status" value="1"/>
</dbReference>
<evidence type="ECO:0000256" key="3">
    <source>
        <dbReference type="ARBA" id="ARBA00022842"/>
    </source>
</evidence>
<dbReference type="GO" id="GO:0000287">
    <property type="term" value="F:magnesium ion binding"/>
    <property type="evidence" value="ECO:0007669"/>
    <property type="project" value="TreeGrafter"/>
</dbReference>
<dbReference type="Proteomes" id="UP000500882">
    <property type="component" value="Chromosome"/>
</dbReference>
<dbReference type="GO" id="GO:0016052">
    <property type="term" value="P:carbohydrate catabolic process"/>
    <property type="evidence" value="ECO:0007669"/>
    <property type="project" value="TreeGrafter"/>
</dbReference>
<reference evidence="7 8" key="1">
    <citation type="journal article" date="2019" name="Nat. Med.">
        <title>A library of human gut bacterial isolates paired with longitudinal multiomics data enables mechanistic microbiome research.</title>
        <authorList>
            <person name="Poyet M."/>
            <person name="Groussin M."/>
            <person name="Gibbons S.M."/>
            <person name="Avila-Pacheco J."/>
            <person name="Jiang X."/>
            <person name="Kearney S.M."/>
            <person name="Perrotta A.R."/>
            <person name="Berdy B."/>
            <person name="Zhao S."/>
            <person name="Lieberman T.D."/>
            <person name="Swanson P.K."/>
            <person name="Smith M."/>
            <person name="Roesemann S."/>
            <person name="Alexander J.E."/>
            <person name="Rich S.A."/>
            <person name="Livny J."/>
            <person name="Vlamakis H."/>
            <person name="Clish C."/>
            <person name="Bullock K."/>
            <person name="Deik A."/>
            <person name="Scott J."/>
            <person name="Pierce K.A."/>
            <person name="Xavier R.J."/>
            <person name="Alm E.J."/>
        </authorList>
    </citation>
    <scope>NUCLEOTIDE SEQUENCE [LARGE SCALE GENOMIC DNA]</scope>
    <source>
        <strain evidence="7 8">BIOML-A156</strain>
    </source>
</reference>
<dbReference type="GO" id="GO:0016836">
    <property type="term" value="F:hydro-lyase activity"/>
    <property type="evidence" value="ECO:0007669"/>
    <property type="project" value="TreeGrafter"/>
</dbReference>
<feature type="signal peptide" evidence="4">
    <location>
        <begin position="1"/>
        <end position="25"/>
    </location>
</feature>
<sequence length="401" mass="45226">MERRNFLKLAATASIASVIPSMAFANNIYGDQKTKNELAYHKIKDIKFKVAQLKYPRLVGKNSRLGHHGTGPNLTFCILTTDKGAEGIGLMNGNRKTAESLFPTIKGKSVADLFAPTIGTLNKENYIFDICLHDLAGVILNKPVYALISGNDRPILTSCYSGMIYFDEMDPIENPAGLNKILENCLYDYNYGYRQFKVKIGRGGKWMAKDEGLKTDIAVTKLIYDNFPDCDILVDGNDAFTFDYFIEYLKGIENIPLFWIEEPFRETYEDYTKLKEWCLKNGRRNTLLGDGEANPDRELNFKLGEKQLLDVYLEDVLGYGFTRWRKLMPQLKNIGMMASPHSWGDAIKTCYSSHLAAAYGNVPTIEGVTCFSTDVDTSSYKLERGRLTPNITPGFGIRFIS</sequence>
<dbReference type="Proteomes" id="UP000488521">
    <property type="component" value="Unassembled WGS sequence"/>
</dbReference>
<dbReference type="RefSeq" id="WP_008761705.1">
    <property type="nucleotide sequence ID" value="NZ_AP022660.1"/>
</dbReference>
<dbReference type="Gene3D" id="3.20.20.120">
    <property type="entry name" value="Enolase-like C-terminal domain"/>
    <property type="match status" value="1"/>
</dbReference>
<protein>
    <submittedName>
        <fullName evidence="7">Mandelate racemase/muconate lactonizing protein</fullName>
    </submittedName>
</protein>
<gene>
    <name evidence="6" type="ORF">BatF92_43650</name>
    <name evidence="7" type="ORF">GAN59_12865</name>
</gene>
<dbReference type="InterPro" id="IPR013342">
    <property type="entry name" value="Mandelate_racemase_C"/>
</dbReference>
<evidence type="ECO:0000256" key="1">
    <source>
        <dbReference type="ARBA" id="ARBA00001946"/>
    </source>
</evidence>
<dbReference type="InterPro" id="IPR046945">
    <property type="entry name" value="RHMD-like"/>
</dbReference>
<organism evidence="6 9">
    <name type="scientific">Bacteroides thetaiotaomicron</name>
    <dbReference type="NCBI Taxonomy" id="818"/>
    <lineage>
        <taxon>Bacteria</taxon>
        <taxon>Pseudomonadati</taxon>
        <taxon>Bacteroidota</taxon>
        <taxon>Bacteroidia</taxon>
        <taxon>Bacteroidales</taxon>
        <taxon>Bacteroidaceae</taxon>
        <taxon>Bacteroides</taxon>
    </lineage>
</organism>
<feature type="chain" id="PRO_5033518490" evidence="4">
    <location>
        <begin position="26"/>
        <end position="401"/>
    </location>
</feature>
<reference evidence="6 9" key="2">
    <citation type="submission" date="2020-02" db="EMBL/GenBank/DDBJ databases">
        <title>Whole-genome sequencing and comparative analysis of the genomes of Bacteroides thetaiotaomicron and Escherichia coli isolated from a healthy resident in Vietnam.</title>
        <authorList>
            <person name="Mohsin M."/>
            <person name="Tanaka K."/>
            <person name="Kawahara R."/>
            <person name="Kondo S."/>
            <person name="Noguchi H."/>
            <person name="Motooka D."/>
            <person name="Nakamura S."/>
            <person name="Khong D.T."/>
            <person name="Nguyen T.N."/>
            <person name="Tran H.T."/>
            <person name="Yamamoto Y."/>
        </authorList>
    </citation>
    <scope>NUCLEOTIDE SEQUENCE [LARGE SCALE GENOMIC DNA]</scope>
    <source>
        <strain evidence="6 9">F9-2</strain>
    </source>
</reference>
<keyword evidence="4" id="KW-0732">Signal</keyword>